<dbReference type="InterPro" id="IPR017930">
    <property type="entry name" value="Myb_dom"/>
</dbReference>
<keyword evidence="2" id="KW-0238">DNA-binding</keyword>
<feature type="domain" description="Myb-like" evidence="4">
    <location>
        <begin position="139"/>
        <end position="194"/>
    </location>
</feature>
<dbReference type="PANTHER" id="PTHR45614">
    <property type="entry name" value="MYB PROTEIN-RELATED"/>
    <property type="match status" value="1"/>
</dbReference>
<feature type="domain" description="Myb-like" evidence="4">
    <location>
        <begin position="202"/>
        <end position="247"/>
    </location>
</feature>
<reference evidence="7 8" key="1">
    <citation type="submission" date="2024-10" db="EMBL/GenBank/DDBJ databases">
        <title>Updated reference genomes for cyclostephanoid diatoms.</title>
        <authorList>
            <person name="Roberts W.R."/>
            <person name="Alverson A.J."/>
        </authorList>
    </citation>
    <scope>NUCLEOTIDE SEQUENCE [LARGE SCALE GENOMIC DNA]</scope>
    <source>
        <strain evidence="7 8">AJA010-31</strain>
    </source>
</reference>
<dbReference type="InterPro" id="IPR001005">
    <property type="entry name" value="SANT/Myb"/>
</dbReference>
<feature type="domain" description="HTH myb-type" evidence="6">
    <location>
        <begin position="197"/>
        <end position="247"/>
    </location>
</feature>
<feature type="domain" description="Myb-like" evidence="4">
    <location>
        <begin position="248"/>
        <end position="298"/>
    </location>
</feature>
<dbReference type="EMBL" id="JALLPJ020000863">
    <property type="protein sequence ID" value="KAL3781071.1"/>
    <property type="molecule type" value="Genomic_DNA"/>
</dbReference>
<dbReference type="InterPro" id="IPR050560">
    <property type="entry name" value="MYB_TF"/>
</dbReference>
<comment type="caution">
    <text evidence="7">The sequence shown here is derived from an EMBL/GenBank/DDBJ whole genome shotgun (WGS) entry which is preliminary data.</text>
</comment>
<evidence type="ECO:0000256" key="1">
    <source>
        <dbReference type="ARBA" id="ARBA00022737"/>
    </source>
</evidence>
<feature type="domain" description="HTH myb-type" evidence="6">
    <location>
        <begin position="248"/>
        <end position="302"/>
    </location>
</feature>
<dbReference type="SMART" id="SM00717">
    <property type="entry name" value="SANT"/>
    <property type="match status" value="4"/>
</dbReference>
<organism evidence="7 8">
    <name type="scientific">Cyclotella atomus</name>
    <dbReference type="NCBI Taxonomy" id="382360"/>
    <lineage>
        <taxon>Eukaryota</taxon>
        <taxon>Sar</taxon>
        <taxon>Stramenopiles</taxon>
        <taxon>Ochrophyta</taxon>
        <taxon>Bacillariophyta</taxon>
        <taxon>Coscinodiscophyceae</taxon>
        <taxon>Thalassiosirophycidae</taxon>
        <taxon>Stephanodiscales</taxon>
        <taxon>Stephanodiscaceae</taxon>
        <taxon>Cyclotella</taxon>
    </lineage>
</organism>
<dbReference type="SUPFAM" id="SSF46689">
    <property type="entry name" value="Homeodomain-like"/>
    <property type="match status" value="3"/>
</dbReference>
<dbReference type="Proteomes" id="UP001530400">
    <property type="component" value="Unassembled WGS sequence"/>
</dbReference>
<dbReference type="PROSITE" id="PS51294">
    <property type="entry name" value="HTH_MYB"/>
    <property type="match status" value="2"/>
</dbReference>
<dbReference type="Pfam" id="PF13921">
    <property type="entry name" value="Myb_DNA-bind_6"/>
    <property type="match status" value="1"/>
</dbReference>
<gene>
    <name evidence="7" type="ORF">ACHAWO_005786</name>
</gene>
<sequence>MSGHSYQSPCNVHVAASSQKPASAPVHKMQTWSDREDRALQSTYEHYRKGSHNSDNSGIDLEDDGIWELVATAMATRSPVQCLLRYMKLTEANDRQANRISEINCTVTTDEDGKRDYDDFKSPSSASTCSTGSPRKKFKDNDPSDDWTEEETERLEEVMLQYQDGTTTPDWDAIAKHFPGKAPIDCLTHWTNISLPDQVKGKGSWTPTEDSVLREKRAVYGKKWSTIAEFLPGRTGKQCRERYVNHLNPNLKRGEWTDDEEAVLISMHEHHGNKWTMISKQLPGRSDNDVKNHYHSTIKRKFDIHGKEKLVKAAIQQVN</sequence>
<evidence type="ECO:0000256" key="2">
    <source>
        <dbReference type="ARBA" id="ARBA00023125"/>
    </source>
</evidence>
<evidence type="ECO:0000259" key="5">
    <source>
        <dbReference type="PROSITE" id="PS51293"/>
    </source>
</evidence>
<dbReference type="FunFam" id="1.10.10.60:FF:000010">
    <property type="entry name" value="Transcriptional activator Myb isoform A"/>
    <property type="match status" value="1"/>
</dbReference>
<dbReference type="Gene3D" id="1.10.10.60">
    <property type="entry name" value="Homeodomain-like"/>
    <property type="match status" value="4"/>
</dbReference>
<dbReference type="InterPro" id="IPR017884">
    <property type="entry name" value="SANT_dom"/>
</dbReference>
<accession>A0ABD3P157</accession>
<feature type="domain" description="Myb-like" evidence="4">
    <location>
        <begin position="24"/>
        <end position="90"/>
    </location>
</feature>
<feature type="compositionally biased region" description="Low complexity" evidence="3">
    <location>
        <begin position="122"/>
        <end position="133"/>
    </location>
</feature>
<protein>
    <submittedName>
        <fullName evidence="7">Uncharacterized protein</fullName>
    </submittedName>
</protein>
<feature type="region of interest" description="Disordered" evidence="3">
    <location>
        <begin position="1"/>
        <end position="32"/>
    </location>
</feature>
<feature type="compositionally biased region" description="Basic and acidic residues" evidence="3">
    <location>
        <begin position="111"/>
        <end position="121"/>
    </location>
</feature>
<evidence type="ECO:0000259" key="6">
    <source>
        <dbReference type="PROSITE" id="PS51294"/>
    </source>
</evidence>
<dbReference type="PROSITE" id="PS50090">
    <property type="entry name" value="MYB_LIKE"/>
    <property type="match status" value="4"/>
</dbReference>
<dbReference type="Pfam" id="PF00249">
    <property type="entry name" value="Myb_DNA-binding"/>
    <property type="match status" value="1"/>
</dbReference>
<evidence type="ECO:0000256" key="3">
    <source>
        <dbReference type="SAM" id="MobiDB-lite"/>
    </source>
</evidence>
<dbReference type="CDD" id="cd00167">
    <property type="entry name" value="SANT"/>
    <property type="match status" value="4"/>
</dbReference>
<dbReference type="InterPro" id="IPR009057">
    <property type="entry name" value="Homeodomain-like_sf"/>
</dbReference>
<proteinExistence type="predicted"/>
<evidence type="ECO:0000313" key="8">
    <source>
        <dbReference type="Proteomes" id="UP001530400"/>
    </source>
</evidence>
<keyword evidence="1" id="KW-0677">Repeat</keyword>
<feature type="compositionally biased region" description="Polar residues" evidence="3">
    <location>
        <begin position="1"/>
        <end position="21"/>
    </location>
</feature>
<evidence type="ECO:0000259" key="4">
    <source>
        <dbReference type="PROSITE" id="PS50090"/>
    </source>
</evidence>
<feature type="region of interest" description="Disordered" evidence="3">
    <location>
        <begin position="111"/>
        <end position="147"/>
    </location>
</feature>
<keyword evidence="8" id="KW-1185">Reference proteome</keyword>
<evidence type="ECO:0000313" key="7">
    <source>
        <dbReference type="EMBL" id="KAL3781071.1"/>
    </source>
</evidence>
<dbReference type="PANTHER" id="PTHR45614:SF274">
    <property type="entry name" value="MYB-LIKE DNA-BINDING PROTEIN"/>
    <property type="match status" value="1"/>
</dbReference>
<name>A0ABD3P157_9STRA</name>
<dbReference type="AlphaFoldDB" id="A0ABD3P157"/>
<dbReference type="GO" id="GO:0003677">
    <property type="term" value="F:DNA binding"/>
    <property type="evidence" value="ECO:0007669"/>
    <property type="project" value="UniProtKB-KW"/>
</dbReference>
<feature type="domain" description="SANT" evidence="5">
    <location>
        <begin position="200"/>
        <end position="250"/>
    </location>
</feature>
<dbReference type="PROSITE" id="PS51293">
    <property type="entry name" value="SANT"/>
    <property type="match status" value="1"/>
</dbReference>